<gene>
    <name evidence="1" type="ORF">NCTC10975_04865</name>
</gene>
<name>A0A2X2C8I0_PROMI</name>
<evidence type="ECO:0008006" key="3">
    <source>
        <dbReference type="Google" id="ProtNLM"/>
    </source>
</evidence>
<dbReference type="Proteomes" id="UP000251485">
    <property type="component" value="Unassembled WGS sequence"/>
</dbReference>
<sequence length="214" mass="25468">MKNEPSQQQNGQSMPYLIPDADFNAKLKIHSKNIEHTKEFLEQGVQDFELPQYNIPVGYRFVKSLKRNQYRLITTTVPFETVYLVEVIFRKDIVYTKTICTQVKVWRTVAEEHSTVTRAIPRAFFNYLLENYNIVVSDEEQTGAGKRFWETMIDWAFKANLYIYISDGTEEERPLIKLNNTDELYEKWEDFCWEKDRDIHTHRLLVISKEPLSQ</sequence>
<proteinExistence type="predicted"/>
<evidence type="ECO:0000313" key="2">
    <source>
        <dbReference type="Proteomes" id="UP000251485"/>
    </source>
</evidence>
<accession>A0A2X2C8I0</accession>
<evidence type="ECO:0000313" key="1">
    <source>
        <dbReference type="EMBL" id="SPZ03181.1"/>
    </source>
</evidence>
<dbReference type="RefSeq" id="WP_108716909.1">
    <property type="nucleotide sequence ID" value="NZ_CAXOHV010000001.1"/>
</dbReference>
<dbReference type="AlphaFoldDB" id="A0A2X2C8I0"/>
<dbReference type="EMBL" id="UAUE01000034">
    <property type="protein sequence ID" value="SPZ03181.1"/>
    <property type="molecule type" value="Genomic_DNA"/>
</dbReference>
<protein>
    <recommendedName>
        <fullName evidence="3">Phage protein</fullName>
    </recommendedName>
</protein>
<organism evidence="1 2">
    <name type="scientific">Proteus mirabilis</name>
    <dbReference type="NCBI Taxonomy" id="584"/>
    <lineage>
        <taxon>Bacteria</taxon>
        <taxon>Pseudomonadati</taxon>
        <taxon>Pseudomonadota</taxon>
        <taxon>Gammaproteobacteria</taxon>
        <taxon>Enterobacterales</taxon>
        <taxon>Morganellaceae</taxon>
        <taxon>Proteus</taxon>
    </lineage>
</organism>
<reference evidence="1 2" key="1">
    <citation type="submission" date="2018-06" db="EMBL/GenBank/DDBJ databases">
        <authorList>
            <consortium name="Pathogen Informatics"/>
            <person name="Doyle S."/>
        </authorList>
    </citation>
    <scope>NUCLEOTIDE SEQUENCE [LARGE SCALE GENOMIC DNA]</scope>
    <source>
        <strain evidence="1 2">NCTC10975</strain>
    </source>
</reference>